<comment type="caution">
    <text evidence="1">The sequence shown here is derived from an EMBL/GenBank/DDBJ whole genome shotgun (WGS) entry which is preliminary data.</text>
</comment>
<dbReference type="Proteomes" id="UP000253490">
    <property type="component" value="Unassembled WGS sequence"/>
</dbReference>
<reference evidence="1 2" key="1">
    <citation type="submission" date="2018-06" db="EMBL/GenBank/DDBJ databases">
        <title>Genomic Encyclopedia of Type Strains, Phase IV (KMG-IV): sequencing the most valuable type-strain genomes for metagenomic binning, comparative biology and taxonomic classification.</title>
        <authorList>
            <person name="Goeker M."/>
        </authorList>
    </citation>
    <scope>NUCLEOTIDE SEQUENCE [LARGE SCALE GENOMIC DNA]</scope>
    <source>
        <strain evidence="1 2">DSM 22112</strain>
    </source>
</reference>
<dbReference type="SUPFAM" id="SSF52343">
    <property type="entry name" value="Ferredoxin reductase-like, C-terminal NADP-linked domain"/>
    <property type="match status" value="1"/>
</dbReference>
<dbReference type="GO" id="GO:0051537">
    <property type="term" value="F:2 iron, 2 sulfur cluster binding"/>
    <property type="evidence" value="ECO:0007669"/>
    <property type="project" value="InterPro"/>
</dbReference>
<dbReference type="NCBIfam" id="NF004470">
    <property type="entry name" value="PRK05802.1"/>
    <property type="match status" value="1"/>
</dbReference>
<dbReference type="InterPro" id="IPR050353">
    <property type="entry name" value="PyrK_electron_transfer"/>
</dbReference>
<keyword evidence="2" id="KW-1185">Reference proteome</keyword>
<accession>A0A366IDB4</accession>
<dbReference type="PROSITE" id="PS00197">
    <property type="entry name" value="2FE2S_FER_1"/>
    <property type="match status" value="1"/>
</dbReference>
<dbReference type="Gene3D" id="2.40.30.10">
    <property type="entry name" value="Translation factors"/>
    <property type="match status" value="1"/>
</dbReference>
<dbReference type="AlphaFoldDB" id="A0A366IDB4"/>
<organism evidence="1 2">
    <name type="scientific">Alkalibaculum bacchi</name>
    <dbReference type="NCBI Taxonomy" id="645887"/>
    <lineage>
        <taxon>Bacteria</taxon>
        <taxon>Bacillati</taxon>
        <taxon>Bacillota</taxon>
        <taxon>Clostridia</taxon>
        <taxon>Eubacteriales</taxon>
        <taxon>Eubacteriaceae</taxon>
        <taxon>Alkalibaculum</taxon>
    </lineage>
</organism>
<dbReference type="PANTHER" id="PTHR43513:SF3">
    <property type="entry name" value="DIHYDROOROTATE DEHYDROGENASE B (NAD(+)), ELECTRON TRANSFER SUBUNIT-RELATED"/>
    <property type="match status" value="1"/>
</dbReference>
<dbReference type="CDD" id="cd06192">
    <property type="entry name" value="DHOD_e_trans_like"/>
    <property type="match status" value="1"/>
</dbReference>
<dbReference type="SUPFAM" id="SSF63380">
    <property type="entry name" value="Riboflavin synthase domain-like"/>
    <property type="match status" value="1"/>
</dbReference>
<dbReference type="RefSeq" id="WP_113919500.1">
    <property type="nucleotide sequence ID" value="NZ_QNRX01000002.1"/>
</dbReference>
<proteinExistence type="predicted"/>
<dbReference type="PANTHER" id="PTHR43513">
    <property type="entry name" value="DIHYDROOROTATE DEHYDROGENASE B (NAD(+)), ELECTRON TRANSFER SUBUNIT"/>
    <property type="match status" value="1"/>
</dbReference>
<dbReference type="EMBL" id="QNRX01000002">
    <property type="protein sequence ID" value="RBP68928.1"/>
    <property type="molecule type" value="Genomic_DNA"/>
</dbReference>
<dbReference type="InterPro" id="IPR006058">
    <property type="entry name" value="2Fe2S_fd_BS"/>
</dbReference>
<dbReference type="InterPro" id="IPR039261">
    <property type="entry name" value="FNR_nucleotide-bd"/>
</dbReference>
<sequence>MNYEMIDCIDAGTPYCPCHLAETNECILCSQLQGKEFCDCKNWKGTCIYQELIWNNNESKAERETYKGVIVQKREIEKGLVEFVIETNHQLCKQLCSPGSYAFLRTPETTEYFDVPISIVESDIQKNRLLMIIEIEGIKTKKIYEKEEGDTLLVKGPFWNGVLGLKNVGTCKNKNVLLVARAIGLAPMIPVLKKLYRQNNNISLVIDKGKYEDVFIKDFLRKYPCNVLEIETLYKGDLTQGFGEKLEDFIGNHKVGHIHISGPDILILQILKNINGRTKTSCCNNAKMCCGQGVCGACTTRFEGHVVKRLCKLQTDPEYIFEGRRNI</sequence>
<gene>
    <name evidence="1" type="ORF">DES36_10269</name>
</gene>
<evidence type="ECO:0000313" key="1">
    <source>
        <dbReference type="EMBL" id="RBP68928.1"/>
    </source>
</evidence>
<dbReference type="OrthoDB" id="1704963at2"/>
<evidence type="ECO:0000313" key="2">
    <source>
        <dbReference type="Proteomes" id="UP000253490"/>
    </source>
</evidence>
<name>A0A366IDB4_9FIRM</name>
<dbReference type="InterPro" id="IPR017938">
    <property type="entry name" value="Riboflavin_synthase-like_b-brl"/>
</dbReference>
<dbReference type="Gene3D" id="3.40.50.80">
    <property type="entry name" value="Nucleotide-binding domain of ferredoxin-NADP reductase (FNR) module"/>
    <property type="match status" value="1"/>
</dbReference>
<protein>
    <submittedName>
        <fullName evidence="1">NAD(P)H-flavin reductase</fullName>
    </submittedName>
</protein>